<evidence type="ECO:0000256" key="6">
    <source>
        <dbReference type="ARBA" id="ARBA00022500"/>
    </source>
</evidence>
<accession>A0A1G9MID2</accession>
<dbReference type="Proteomes" id="UP000199476">
    <property type="component" value="Unassembled WGS sequence"/>
</dbReference>
<evidence type="ECO:0000256" key="2">
    <source>
        <dbReference type="ARBA" id="ARBA00010004"/>
    </source>
</evidence>
<proteinExistence type="inferred from homology"/>
<dbReference type="GO" id="GO:0006935">
    <property type="term" value="P:chemotaxis"/>
    <property type="evidence" value="ECO:0007669"/>
    <property type="project" value="UniProtKB-KW"/>
</dbReference>
<evidence type="ECO:0000256" key="10">
    <source>
        <dbReference type="ARBA" id="ARBA00023225"/>
    </source>
</evidence>
<dbReference type="GO" id="GO:0044781">
    <property type="term" value="P:bacterial-type flagellum organization"/>
    <property type="evidence" value="ECO:0007669"/>
    <property type="project" value="UniProtKB-KW"/>
</dbReference>
<reference evidence="12 13" key="1">
    <citation type="submission" date="2016-10" db="EMBL/GenBank/DDBJ databases">
        <authorList>
            <person name="de Groot N.N."/>
        </authorList>
    </citation>
    <scope>NUCLEOTIDE SEQUENCE [LARGE SCALE GENOMIC DNA]</scope>
    <source>
        <strain evidence="12 13">SLAS-1</strain>
    </source>
</reference>
<evidence type="ECO:0000256" key="9">
    <source>
        <dbReference type="ARBA" id="ARBA00023136"/>
    </source>
</evidence>
<evidence type="ECO:0000256" key="1">
    <source>
        <dbReference type="ARBA" id="ARBA00004413"/>
    </source>
</evidence>
<evidence type="ECO:0000313" key="12">
    <source>
        <dbReference type="EMBL" id="SDL73657.1"/>
    </source>
</evidence>
<dbReference type="EMBL" id="FNGO01000008">
    <property type="protein sequence ID" value="SDL73657.1"/>
    <property type="molecule type" value="Genomic_DNA"/>
</dbReference>
<keyword evidence="8" id="KW-0653">Protein transport</keyword>
<keyword evidence="7" id="KW-1005">Bacterial flagellum biogenesis</keyword>
<evidence type="ECO:0000256" key="3">
    <source>
        <dbReference type="ARBA" id="ARBA00020392"/>
    </source>
</evidence>
<dbReference type="Gene3D" id="1.10.287.1700">
    <property type="match status" value="1"/>
</dbReference>
<dbReference type="GO" id="GO:0071973">
    <property type="term" value="P:bacterial-type flagellum-dependent cell motility"/>
    <property type="evidence" value="ECO:0007669"/>
    <property type="project" value="InterPro"/>
</dbReference>
<evidence type="ECO:0000256" key="8">
    <source>
        <dbReference type="ARBA" id="ARBA00022927"/>
    </source>
</evidence>
<dbReference type="Pfam" id="PF02050">
    <property type="entry name" value="FliJ"/>
    <property type="match status" value="1"/>
</dbReference>
<keyword evidence="9" id="KW-0472">Membrane</keyword>
<dbReference type="GO" id="GO:0005886">
    <property type="term" value="C:plasma membrane"/>
    <property type="evidence" value="ECO:0007669"/>
    <property type="project" value="UniProtKB-SubCell"/>
</dbReference>
<dbReference type="STRING" id="321763.SAMN04488692_10869"/>
<sequence length="153" mass="18522">MKKFDFDLKKVLKVRTIREELAQAEFLKARQQARQLEDEVDNLACVQEKVYDHIRKKSNPDPEMALQARRYLKHNRQEIDNLQENLSQQKEVVYERREELRKKSQKKQAMERLKENQSEVYYKELQKDQQKIIDDLARHFTGSLDEDEDVFPL</sequence>
<evidence type="ECO:0000256" key="7">
    <source>
        <dbReference type="ARBA" id="ARBA00022795"/>
    </source>
</evidence>
<dbReference type="InterPro" id="IPR053716">
    <property type="entry name" value="Flag_assembly_chemotaxis_eff"/>
</dbReference>
<evidence type="ECO:0000313" key="13">
    <source>
        <dbReference type="Proteomes" id="UP000199476"/>
    </source>
</evidence>
<dbReference type="GO" id="GO:0009288">
    <property type="term" value="C:bacterial-type flagellum"/>
    <property type="evidence" value="ECO:0007669"/>
    <property type="project" value="InterPro"/>
</dbReference>
<keyword evidence="11" id="KW-0175">Coiled coil</keyword>
<name>A0A1G9MID2_9FIRM</name>
<evidence type="ECO:0000256" key="4">
    <source>
        <dbReference type="ARBA" id="ARBA00022448"/>
    </source>
</evidence>
<dbReference type="GO" id="GO:0015031">
    <property type="term" value="P:protein transport"/>
    <property type="evidence" value="ECO:0007669"/>
    <property type="project" value="UniProtKB-KW"/>
</dbReference>
<evidence type="ECO:0000256" key="11">
    <source>
        <dbReference type="SAM" id="Coils"/>
    </source>
</evidence>
<comment type="similarity">
    <text evidence="2">Belongs to the FliJ family.</text>
</comment>
<keyword evidence="12" id="KW-0969">Cilium</keyword>
<dbReference type="NCBIfam" id="TIGR02473">
    <property type="entry name" value="flagell_FliJ"/>
    <property type="match status" value="1"/>
</dbReference>
<dbReference type="InterPro" id="IPR012823">
    <property type="entry name" value="Flagell_FliJ"/>
</dbReference>
<protein>
    <recommendedName>
        <fullName evidence="3">Flagellar FliJ protein</fullName>
    </recommendedName>
</protein>
<organism evidence="12 13">
    <name type="scientific">Halarsenatibacter silvermanii</name>
    <dbReference type="NCBI Taxonomy" id="321763"/>
    <lineage>
        <taxon>Bacteria</taxon>
        <taxon>Bacillati</taxon>
        <taxon>Bacillota</taxon>
        <taxon>Clostridia</taxon>
        <taxon>Halanaerobiales</taxon>
        <taxon>Halarsenatibacteraceae</taxon>
        <taxon>Halarsenatibacter</taxon>
    </lineage>
</organism>
<keyword evidence="4" id="KW-0813">Transport</keyword>
<keyword evidence="5" id="KW-1003">Cell membrane</keyword>
<evidence type="ECO:0000256" key="5">
    <source>
        <dbReference type="ARBA" id="ARBA00022475"/>
    </source>
</evidence>
<dbReference type="AlphaFoldDB" id="A0A1G9MID2"/>
<gene>
    <name evidence="12" type="ORF">SAMN04488692_10869</name>
</gene>
<keyword evidence="6" id="KW-0145">Chemotaxis</keyword>
<keyword evidence="13" id="KW-1185">Reference proteome</keyword>
<dbReference type="RefSeq" id="WP_089759606.1">
    <property type="nucleotide sequence ID" value="NZ_FNGO01000008.1"/>
</dbReference>
<keyword evidence="10" id="KW-1006">Bacterial flagellum protein export</keyword>
<feature type="coiled-coil region" evidence="11">
    <location>
        <begin position="19"/>
        <end position="116"/>
    </location>
</feature>
<keyword evidence="12" id="KW-0966">Cell projection</keyword>
<keyword evidence="12" id="KW-0282">Flagellum</keyword>
<comment type="subcellular location">
    <subcellularLocation>
        <location evidence="1">Cell membrane</location>
        <topology evidence="1">Peripheral membrane protein</topology>
        <orientation evidence="1">Cytoplasmic side</orientation>
    </subcellularLocation>
</comment>